<feature type="region of interest" description="Disordered" evidence="1">
    <location>
        <begin position="286"/>
        <end position="424"/>
    </location>
</feature>
<evidence type="ECO:0000256" key="1">
    <source>
        <dbReference type="SAM" id="MobiDB-lite"/>
    </source>
</evidence>
<dbReference type="KEGG" id="cqu:CpipJ_CPIJ014808"/>
<organism>
    <name type="scientific">Culex quinquefasciatus</name>
    <name type="common">Southern house mosquito</name>
    <name type="synonym">Culex pungens</name>
    <dbReference type="NCBI Taxonomy" id="7176"/>
    <lineage>
        <taxon>Eukaryota</taxon>
        <taxon>Metazoa</taxon>
        <taxon>Ecdysozoa</taxon>
        <taxon>Arthropoda</taxon>
        <taxon>Hexapoda</taxon>
        <taxon>Insecta</taxon>
        <taxon>Pterygota</taxon>
        <taxon>Neoptera</taxon>
        <taxon>Endopterygota</taxon>
        <taxon>Diptera</taxon>
        <taxon>Nematocera</taxon>
        <taxon>Culicoidea</taxon>
        <taxon>Culicidae</taxon>
        <taxon>Culicinae</taxon>
        <taxon>Culicini</taxon>
        <taxon>Culex</taxon>
        <taxon>Culex</taxon>
    </lineage>
</organism>
<feature type="compositionally biased region" description="Basic residues" evidence="1">
    <location>
        <begin position="337"/>
        <end position="350"/>
    </location>
</feature>
<reference evidence="2" key="1">
    <citation type="submission" date="2007-03" db="EMBL/GenBank/DDBJ databases">
        <title>Annotation of Culex pipiens quinquefasciatus.</title>
        <authorList>
            <consortium name="The Broad Institute Genome Sequencing Platform"/>
            <person name="Atkinson P.W."/>
            <person name="Hemingway J."/>
            <person name="Christensen B.M."/>
            <person name="Higgs S."/>
            <person name="Kodira C."/>
            <person name="Hannick L."/>
            <person name="Megy K."/>
            <person name="O'Leary S."/>
            <person name="Pearson M."/>
            <person name="Haas B.J."/>
            <person name="Mauceli E."/>
            <person name="Wortman J.R."/>
            <person name="Lee N.H."/>
            <person name="Guigo R."/>
            <person name="Stanke M."/>
            <person name="Alvarado L."/>
            <person name="Amedeo P."/>
            <person name="Antoine C.H."/>
            <person name="Arensburger P."/>
            <person name="Bidwell S.L."/>
            <person name="Crawford M."/>
            <person name="Camaro F."/>
            <person name="Devon K."/>
            <person name="Engels R."/>
            <person name="Hammond M."/>
            <person name="Howarth C."/>
            <person name="Koehrsen M."/>
            <person name="Lawson D."/>
            <person name="Montgomery P."/>
            <person name="Nene V."/>
            <person name="Nusbaum C."/>
            <person name="Puiu D."/>
            <person name="Romero-Severson J."/>
            <person name="Severson D.W."/>
            <person name="Shumway M."/>
            <person name="Sisk P."/>
            <person name="Stolte C."/>
            <person name="Zeng Q."/>
            <person name="Eisenstadt E."/>
            <person name="Fraser-Liggett C."/>
            <person name="Strausberg R."/>
            <person name="Galagan J."/>
            <person name="Birren B."/>
            <person name="Collins F.H."/>
        </authorList>
    </citation>
    <scope>NUCLEOTIDE SEQUENCE [LARGE SCALE GENOMIC DNA]</scope>
    <source>
        <strain evidence="2">JHB</strain>
    </source>
</reference>
<dbReference type="EMBL" id="DS232380">
    <property type="protein sequence ID" value="EDS40863.1"/>
    <property type="molecule type" value="Genomic_DNA"/>
</dbReference>
<evidence type="ECO:0000313" key="2">
    <source>
        <dbReference type="EMBL" id="EDS40863.1"/>
    </source>
</evidence>
<name>B0X5H8_CULQU</name>
<feature type="compositionally biased region" description="Basic residues" evidence="1">
    <location>
        <begin position="409"/>
        <end position="424"/>
    </location>
</feature>
<sequence>MDLQILYQSMDVSHLSVDEVEHELYTRKITFSAKEPDSTKRRRLKEKMKEEKATKDFTVVNTWRKLSDELSIIKAKLHVIQGLLESSKTPVHQKIKLKTKLIHYRVRIFLASKASGAHKFTSDLSNLSKKANKLFVTHFPEFSVEVPPKSSKVDENISETLEEVRNEIEILNETVSGIDLEKEISGGENDVTSKIQEEIESTEKRKTEVLDMLDELEKLGNLEHASEMMKTLKTFVSQTADEQNRMREERIKEEERKLKEMEENMIRKKRLGQLLNDLTEKLKITESNAQANANDKGTNLKGKPKPDSETESTETDASWHISCGESSESDGSDRNTRKQRKKNKKRRSGKGKSEWNKRKKKSKRSRKHSFSSQSNDSHLTSDSESSSTTSDSFSSSSSDSSSDSEWERRKHKKYKKSRSKQSHLKRVAEWKLKYEGKDQGRKLGDFLKE</sequence>
<protein>
    <submittedName>
        <fullName evidence="2">Polypeptide of 976 aa</fullName>
    </submittedName>
</protein>
<dbReference type="VEuPathDB" id="VectorBase:CPIJ001594"/>
<feature type="compositionally biased region" description="Polar residues" evidence="1">
    <location>
        <begin position="286"/>
        <end position="297"/>
    </location>
</feature>
<feature type="compositionally biased region" description="Low complexity" evidence="1">
    <location>
        <begin position="370"/>
        <end position="403"/>
    </location>
</feature>
<dbReference type="HOGENOM" id="CLU_504535_0_0_1"/>
<dbReference type="eggNOG" id="ENOG502TM0G">
    <property type="taxonomic scope" value="Eukaryota"/>
</dbReference>
<feature type="non-terminal residue" evidence="2">
    <location>
        <position position="449"/>
    </location>
</feature>
<gene>
    <name evidence="2" type="ORF">CpipJ_CPIJ014808</name>
</gene>
<proteinExistence type="predicted"/>
<dbReference type="AlphaFoldDB" id="B0X5H8"/>
<feature type="compositionally biased region" description="Basic residues" evidence="1">
    <location>
        <begin position="357"/>
        <end position="369"/>
    </location>
</feature>
<dbReference type="InParanoid" id="B0X5H8"/>
<accession>B0X5H8</accession>